<organism evidence="3">
    <name type="scientific">Harpegnathos saltator</name>
    <name type="common">Jerdon's jumping ant</name>
    <dbReference type="NCBI Taxonomy" id="610380"/>
    <lineage>
        <taxon>Eukaryota</taxon>
        <taxon>Metazoa</taxon>
        <taxon>Ecdysozoa</taxon>
        <taxon>Arthropoda</taxon>
        <taxon>Hexapoda</taxon>
        <taxon>Insecta</taxon>
        <taxon>Pterygota</taxon>
        <taxon>Neoptera</taxon>
        <taxon>Endopterygota</taxon>
        <taxon>Hymenoptera</taxon>
        <taxon>Apocrita</taxon>
        <taxon>Aculeata</taxon>
        <taxon>Formicoidea</taxon>
        <taxon>Formicidae</taxon>
        <taxon>Ponerinae</taxon>
        <taxon>Ponerini</taxon>
        <taxon>Harpegnathos</taxon>
    </lineage>
</organism>
<feature type="signal peptide" evidence="1">
    <location>
        <begin position="1"/>
        <end position="19"/>
    </location>
</feature>
<dbReference type="Pfam" id="PF15868">
    <property type="entry name" value="MBF2"/>
    <property type="match status" value="1"/>
</dbReference>
<dbReference type="InParanoid" id="E2B2H7"/>
<evidence type="ECO:0000256" key="1">
    <source>
        <dbReference type="SAM" id="SignalP"/>
    </source>
</evidence>
<feature type="chain" id="PRO_5003157886" evidence="1">
    <location>
        <begin position="20"/>
        <end position="125"/>
    </location>
</feature>
<accession>E2B2H7</accession>
<evidence type="ECO:0000313" key="2">
    <source>
        <dbReference type="EMBL" id="EFN90092.1"/>
    </source>
</evidence>
<dbReference type="OrthoDB" id="7617138at2759"/>
<dbReference type="InterPro" id="IPR031734">
    <property type="entry name" value="MBF2"/>
</dbReference>
<sequence length="125" mass="13912">MHSLLTAVLCLSMAVCILANDFELGERKMGDHSIIDRTINIPPNRWNPMPTIATVGMTCPSNNEIITYVKIHNINGNEVDYYLYGDVGTKSLAVRITGKRNERLSLKVEGYCIDPNTSEVPITTE</sequence>
<evidence type="ECO:0000313" key="3">
    <source>
        <dbReference type="Proteomes" id="UP000008237"/>
    </source>
</evidence>
<dbReference type="STRING" id="610380.E2B2H7"/>
<protein>
    <submittedName>
        <fullName evidence="2">Uncharacterized protein</fullName>
    </submittedName>
</protein>
<dbReference type="Proteomes" id="UP000008237">
    <property type="component" value="Unassembled WGS sequence"/>
</dbReference>
<dbReference type="AlphaFoldDB" id="E2B2H7"/>
<keyword evidence="3" id="KW-1185">Reference proteome</keyword>
<name>E2B2H7_HARSA</name>
<reference evidence="2 3" key="1">
    <citation type="journal article" date="2010" name="Science">
        <title>Genomic comparison of the ants Camponotus floridanus and Harpegnathos saltator.</title>
        <authorList>
            <person name="Bonasio R."/>
            <person name="Zhang G."/>
            <person name="Ye C."/>
            <person name="Mutti N.S."/>
            <person name="Fang X."/>
            <person name="Qin N."/>
            <person name="Donahue G."/>
            <person name="Yang P."/>
            <person name="Li Q."/>
            <person name="Li C."/>
            <person name="Zhang P."/>
            <person name="Huang Z."/>
            <person name="Berger S.L."/>
            <person name="Reinberg D."/>
            <person name="Wang J."/>
            <person name="Liebig J."/>
        </authorList>
    </citation>
    <scope>NUCLEOTIDE SEQUENCE [LARGE SCALE GENOMIC DNA]</scope>
    <source>
        <strain evidence="2 3">R22 G/1</strain>
    </source>
</reference>
<gene>
    <name evidence="2" type="ORF">EAI_16086</name>
</gene>
<proteinExistence type="predicted"/>
<keyword evidence="1" id="KW-0732">Signal</keyword>
<dbReference type="EMBL" id="GL445145">
    <property type="protein sequence ID" value="EFN90092.1"/>
    <property type="molecule type" value="Genomic_DNA"/>
</dbReference>